<feature type="domain" description="Blue (type 1) copper" evidence="7">
    <location>
        <begin position="39"/>
        <end position="124"/>
    </location>
</feature>
<dbReference type="GO" id="GO:0005507">
    <property type="term" value="F:copper ion binding"/>
    <property type="evidence" value="ECO:0007669"/>
    <property type="project" value="UniProtKB-UniRule"/>
</dbReference>
<evidence type="ECO:0000259" key="7">
    <source>
        <dbReference type="Pfam" id="PF00127"/>
    </source>
</evidence>
<dbReference type="PANTHER" id="PTHR36507">
    <property type="entry name" value="BLL1555 PROTEIN"/>
    <property type="match status" value="1"/>
</dbReference>
<feature type="chain" id="PRO_5011754942" description="Amicyanin" evidence="6">
    <location>
        <begin position="27"/>
        <end position="124"/>
    </location>
</feature>
<feature type="signal peptide" evidence="6">
    <location>
        <begin position="1"/>
        <end position="26"/>
    </location>
</feature>
<keyword evidence="6" id="KW-0732">Signal</keyword>
<dbReference type="RefSeq" id="WP_090612477.1">
    <property type="nucleotide sequence ID" value="NZ_CP067124.1"/>
</dbReference>
<organism evidence="8 9">
    <name type="scientific">Paracoccus alcaliphilus</name>
    <dbReference type="NCBI Taxonomy" id="34002"/>
    <lineage>
        <taxon>Bacteria</taxon>
        <taxon>Pseudomonadati</taxon>
        <taxon>Pseudomonadota</taxon>
        <taxon>Alphaproteobacteria</taxon>
        <taxon>Rhodobacterales</taxon>
        <taxon>Paracoccaceae</taxon>
        <taxon>Paracoccus</taxon>
    </lineage>
</organism>
<dbReference type="InterPro" id="IPR052721">
    <property type="entry name" value="ET_Amicyanin"/>
</dbReference>
<keyword evidence="4" id="KW-0186">Copper</keyword>
<proteinExistence type="predicted"/>
<accession>A0A1H8IW00</accession>
<dbReference type="PROSITE" id="PS00196">
    <property type="entry name" value="COPPER_BLUE"/>
    <property type="match status" value="1"/>
</dbReference>
<sequence>MTFLTKARTLMAATAMALTAATGAFADKVEVLDTAPEDAVVVNIDQLKYETPEITIKAGDAVTWTNQEVMPHNVHFTAGVAAEAELRGTMLKKGESWSARFNEPGTYDYHCTPHPFMRGKVIVE</sequence>
<keyword evidence="1" id="KW-0813">Transport</keyword>
<dbReference type="InterPro" id="IPR035668">
    <property type="entry name" value="Amicyanin"/>
</dbReference>
<dbReference type="InterPro" id="IPR001235">
    <property type="entry name" value="Copper_blue_Plastocyanin"/>
</dbReference>
<dbReference type="PANTHER" id="PTHR36507:SF1">
    <property type="entry name" value="BLL1555 PROTEIN"/>
    <property type="match status" value="1"/>
</dbReference>
<evidence type="ECO:0000313" key="8">
    <source>
        <dbReference type="EMBL" id="SEN72940.1"/>
    </source>
</evidence>
<evidence type="ECO:0000313" key="9">
    <source>
        <dbReference type="Proteomes" id="UP000199054"/>
    </source>
</evidence>
<reference evidence="8 9" key="1">
    <citation type="submission" date="2016-10" db="EMBL/GenBank/DDBJ databases">
        <authorList>
            <person name="de Groot N.N."/>
        </authorList>
    </citation>
    <scope>NUCLEOTIDE SEQUENCE [LARGE SCALE GENOMIC DNA]</scope>
    <source>
        <strain evidence="8 9">DSM 8512</strain>
    </source>
</reference>
<dbReference type="InterPro" id="IPR000923">
    <property type="entry name" value="BlueCu_1"/>
</dbReference>
<dbReference type="Gene3D" id="2.60.40.420">
    <property type="entry name" value="Cupredoxins - blue copper proteins"/>
    <property type="match status" value="1"/>
</dbReference>
<keyword evidence="2" id="KW-0479">Metal-binding</keyword>
<dbReference type="Proteomes" id="UP000199054">
    <property type="component" value="Unassembled WGS sequence"/>
</dbReference>
<dbReference type="OrthoDB" id="9796416at2"/>
<dbReference type="Pfam" id="PF00127">
    <property type="entry name" value="Copper-bind"/>
    <property type="match status" value="1"/>
</dbReference>
<gene>
    <name evidence="8" type="ORF">SAMN04489859_101488</name>
</gene>
<name>A0A1H8IW00_9RHOB</name>
<keyword evidence="9" id="KW-1185">Reference proteome</keyword>
<dbReference type="InterPro" id="IPR028871">
    <property type="entry name" value="BlueCu_1_BS"/>
</dbReference>
<protein>
    <recommendedName>
        <fullName evidence="5">Amicyanin</fullName>
    </recommendedName>
</protein>
<dbReference type="AlphaFoldDB" id="A0A1H8IW00"/>
<evidence type="ECO:0000256" key="3">
    <source>
        <dbReference type="ARBA" id="ARBA00022982"/>
    </source>
</evidence>
<dbReference type="InterPro" id="IPR008972">
    <property type="entry name" value="Cupredoxin"/>
</dbReference>
<dbReference type="STRING" id="34002.SAMN04489859_101488"/>
<dbReference type="GO" id="GO:0009055">
    <property type="term" value="F:electron transfer activity"/>
    <property type="evidence" value="ECO:0007669"/>
    <property type="project" value="UniProtKB-UniRule"/>
</dbReference>
<dbReference type="CDD" id="cd13921">
    <property type="entry name" value="Amicyanin"/>
    <property type="match status" value="1"/>
</dbReference>
<evidence type="ECO:0000256" key="4">
    <source>
        <dbReference type="ARBA" id="ARBA00023008"/>
    </source>
</evidence>
<evidence type="ECO:0000256" key="6">
    <source>
        <dbReference type="SAM" id="SignalP"/>
    </source>
</evidence>
<keyword evidence="3" id="KW-0249">Electron transport</keyword>
<evidence type="ECO:0000256" key="5">
    <source>
        <dbReference type="NCBIfam" id="TIGR02657"/>
    </source>
</evidence>
<evidence type="ECO:0000256" key="1">
    <source>
        <dbReference type="ARBA" id="ARBA00022448"/>
    </source>
</evidence>
<dbReference type="EMBL" id="FODE01000014">
    <property type="protein sequence ID" value="SEN72940.1"/>
    <property type="molecule type" value="Genomic_DNA"/>
</dbReference>
<dbReference type="PRINTS" id="PR00156">
    <property type="entry name" value="COPPERBLUE"/>
</dbReference>
<dbReference type="SUPFAM" id="SSF49503">
    <property type="entry name" value="Cupredoxins"/>
    <property type="match status" value="1"/>
</dbReference>
<dbReference type="NCBIfam" id="TIGR02657">
    <property type="entry name" value="amicyanin"/>
    <property type="match status" value="1"/>
</dbReference>
<dbReference type="InterPro" id="IPR013475">
    <property type="entry name" value="Amicyanin_Para/Methyl"/>
</dbReference>
<evidence type="ECO:0000256" key="2">
    <source>
        <dbReference type="ARBA" id="ARBA00022723"/>
    </source>
</evidence>